<dbReference type="Proteomes" id="UP000281468">
    <property type="component" value="Unassembled WGS sequence"/>
</dbReference>
<dbReference type="Gene3D" id="3.30.160.60">
    <property type="entry name" value="Classic Zinc Finger"/>
    <property type="match status" value="1"/>
</dbReference>
<feature type="compositionally biased region" description="Polar residues" evidence="2">
    <location>
        <begin position="381"/>
        <end position="390"/>
    </location>
</feature>
<keyword evidence="1" id="KW-0862">Zinc</keyword>
<feature type="compositionally biased region" description="Polar residues" evidence="2">
    <location>
        <begin position="97"/>
        <end position="110"/>
    </location>
</feature>
<keyword evidence="1" id="KW-0479">Metal-binding</keyword>
<dbReference type="SMART" id="SM00355">
    <property type="entry name" value="ZnF_C2H2"/>
    <property type="match status" value="3"/>
</dbReference>
<feature type="compositionally biased region" description="Gly residues" evidence="2">
    <location>
        <begin position="653"/>
        <end position="664"/>
    </location>
</feature>
<comment type="caution">
    <text evidence="4">The sequence shown here is derived from an EMBL/GenBank/DDBJ whole genome shotgun (WGS) entry which is preliminary data.</text>
</comment>
<evidence type="ECO:0000256" key="2">
    <source>
        <dbReference type="SAM" id="MobiDB-lite"/>
    </source>
</evidence>
<dbReference type="PROSITE" id="PS00028">
    <property type="entry name" value="ZINC_FINGER_C2H2_1"/>
    <property type="match status" value="1"/>
</dbReference>
<feature type="compositionally biased region" description="Low complexity" evidence="2">
    <location>
        <begin position="343"/>
        <end position="360"/>
    </location>
</feature>
<feature type="region of interest" description="Disordered" evidence="2">
    <location>
        <begin position="632"/>
        <end position="733"/>
    </location>
</feature>
<feature type="domain" description="C2H2-type" evidence="3">
    <location>
        <begin position="720"/>
        <end position="756"/>
    </location>
</feature>
<dbReference type="PANTHER" id="PTHR46179">
    <property type="entry name" value="ZINC FINGER PROTEIN"/>
    <property type="match status" value="1"/>
</dbReference>
<feature type="region of interest" description="Disordered" evidence="2">
    <location>
        <begin position="82"/>
        <end position="177"/>
    </location>
</feature>
<reference evidence="4 5" key="1">
    <citation type="journal article" date="2018" name="BMC Genomics">
        <title>Genomic evidence for intraspecific hybridization in a clonal and extremely halotolerant yeast.</title>
        <authorList>
            <person name="Gostincar C."/>
            <person name="Stajich J.E."/>
            <person name="Zupancic J."/>
            <person name="Zalar P."/>
            <person name="Gunde-Cimerman N."/>
        </authorList>
    </citation>
    <scope>NUCLEOTIDE SEQUENCE [LARGE SCALE GENOMIC DNA]</scope>
    <source>
        <strain evidence="4 5">EXF-171</strain>
    </source>
</reference>
<feature type="compositionally biased region" description="Polar residues" evidence="2">
    <location>
        <begin position="509"/>
        <end position="519"/>
    </location>
</feature>
<dbReference type="GO" id="GO:0005634">
    <property type="term" value="C:nucleus"/>
    <property type="evidence" value="ECO:0007669"/>
    <property type="project" value="TreeGrafter"/>
</dbReference>
<feature type="compositionally biased region" description="Polar residues" evidence="2">
    <location>
        <begin position="572"/>
        <end position="595"/>
    </location>
</feature>
<gene>
    <name evidence="4" type="ORF">D0862_11513</name>
</gene>
<proteinExistence type="predicted"/>
<evidence type="ECO:0000313" key="5">
    <source>
        <dbReference type="Proteomes" id="UP000281468"/>
    </source>
</evidence>
<feature type="compositionally biased region" description="Polar residues" evidence="2">
    <location>
        <begin position="268"/>
        <end position="298"/>
    </location>
</feature>
<protein>
    <recommendedName>
        <fullName evidence="3">C2H2-type domain-containing protein</fullName>
    </recommendedName>
</protein>
<dbReference type="EMBL" id="QWIQ01000505">
    <property type="protein sequence ID" value="RMY84072.1"/>
    <property type="molecule type" value="Genomic_DNA"/>
</dbReference>
<evidence type="ECO:0000256" key="1">
    <source>
        <dbReference type="PROSITE-ProRule" id="PRU00042"/>
    </source>
</evidence>
<feature type="region of interest" description="Disordered" evidence="2">
    <location>
        <begin position="343"/>
        <end position="364"/>
    </location>
</feature>
<feature type="compositionally biased region" description="Pro residues" evidence="2">
    <location>
        <begin position="87"/>
        <end position="96"/>
    </location>
</feature>
<feature type="region of interest" description="Disordered" evidence="2">
    <location>
        <begin position="381"/>
        <end position="450"/>
    </location>
</feature>
<feature type="compositionally biased region" description="Polar residues" evidence="2">
    <location>
        <begin position="161"/>
        <end position="175"/>
    </location>
</feature>
<feature type="compositionally biased region" description="Polar residues" evidence="2">
    <location>
        <begin position="488"/>
        <end position="501"/>
    </location>
</feature>
<keyword evidence="1" id="KW-0863">Zinc-finger</keyword>
<name>A0A3M7F5L5_HORWE</name>
<dbReference type="AlphaFoldDB" id="A0A3M7F5L5"/>
<dbReference type="PROSITE" id="PS50157">
    <property type="entry name" value="ZINC_FINGER_C2H2_2"/>
    <property type="match status" value="2"/>
</dbReference>
<organism evidence="4 5">
    <name type="scientific">Hortaea werneckii</name>
    <name type="common">Black yeast</name>
    <name type="synonym">Cladosporium werneckii</name>
    <dbReference type="NCBI Taxonomy" id="91943"/>
    <lineage>
        <taxon>Eukaryota</taxon>
        <taxon>Fungi</taxon>
        <taxon>Dikarya</taxon>
        <taxon>Ascomycota</taxon>
        <taxon>Pezizomycotina</taxon>
        <taxon>Dothideomycetes</taxon>
        <taxon>Dothideomycetidae</taxon>
        <taxon>Mycosphaerellales</taxon>
        <taxon>Teratosphaeriaceae</taxon>
        <taxon>Hortaea</taxon>
    </lineage>
</organism>
<dbReference type="GO" id="GO:0006357">
    <property type="term" value="P:regulation of transcription by RNA polymerase II"/>
    <property type="evidence" value="ECO:0007669"/>
    <property type="project" value="TreeGrafter"/>
</dbReference>
<dbReference type="Pfam" id="PF00096">
    <property type="entry name" value="zf-C2H2"/>
    <property type="match status" value="1"/>
</dbReference>
<evidence type="ECO:0000259" key="3">
    <source>
        <dbReference type="PROSITE" id="PS50157"/>
    </source>
</evidence>
<feature type="region of interest" description="Disordered" evidence="2">
    <location>
        <begin position="488"/>
        <end position="611"/>
    </location>
</feature>
<sequence>MTFSSSVGHGYYHQLLHEVQRHPYRPPHLSTSLINHEHDHLHTPVSALSPAARIHHTSDLTAAAFADALALLNQLEPPNLHASIELLPPPPPPPPATNTARIFPHTSSAHTPLPSDPDEQQRLPTSGGHTAPPYPEWMSQPGMHSPAAHNFQALRRRGGSHQRTPSASTVASNGPASPYAQNWAYPQIASTDFAPHSPVDFADQANYTNFGKQRLAPPAQFPIDTAYLSAGYVPSAAAHTGGGAHQAMKGFAIDYHNGEDFGPELAYTMSSNGHESPTTPQSGSGDSVSQNGQYSMPQNGEFGHKRKMREYDGLQFHNTDYRPSNPNVQLFRTESQAYQDELYNPPTTTYNSTPATTKTSSNLLSPHRNLVSERLNTANIARSQSPTSAVSRERSPFRDGSPLAPAGAWRSPAGQVGTAAGMRQQQKEQADQAELAQHRPQLKREPTKTISPKDALLDYNEQEQQVPLFSDSIPPGYKQHTGATTEQWQNNNSSFYGSQPGVTFGSLPSGAQQWGNFRATSADGYTGGGDSMNHFQSLPPHPDPPAQIPNGGSFGNFSFPRTETHLDANPQFPAQLTSMESSASDHAPQGSQGSDPGTVPIQRPTDTRAGTGTFTCTYHGCTQRFGSYTELSRHKRESHRIAAQHSREVSASAGGGTTGGGGSSSSGPSSTSPRNSEDRTAPASDDASESLVDDPDSLIDPTSGLTSAALAARNSQTGPHKCTRINPSTNKPCNTIFSRPYDLTRHEDTIHNNRKQKVRCPMCREEKTFSRNDALTRHMRVVHPEVESWGKRGGKRG</sequence>
<dbReference type="InterPro" id="IPR051061">
    <property type="entry name" value="Zinc_finger_trans_reg"/>
</dbReference>
<dbReference type="GO" id="GO:0008270">
    <property type="term" value="F:zinc ion binding"/>
    <property type="evidence" value="ECO:0007669"/>
    <property type="project" value="UniProtKB-KW"/>
</dbReference>
<dbReference type="InterPro" id="IPR013087">
    <property type="entry name" value="Znf_C2H2_type"/>
</dbReference>
<dbReference type="PANTHER" id="PTHR46179:SF19">
    <property type="entry name" value="C2H2 FINGER DOMAIN TRANSCRIPTION FACTOR (EUROFUNG)-RELATED"/>
    <property type="match status" value="1"/>
</dbReference>
<accession>A0A3M7F5L5</accession>
<feature type="domain" description="C2H2-type" evidence="3">
    <location>
        <begin position="614"/>
        <end position="639"/>
    </location>
</feature>
<feature type="region of interest" description="Disordered" evidence="2">
    <location>
        <begin position="264"/>
        <end position="304"/>
    </location>
</feature>
<feature type="compositionally biased region" description="Acidic residues" evidence="2">
    <location>
        <begin position="686"/>
        <end position="697"/>
    </location>
</feature>
<evidence type="ECO:0000313" key="4">
    <source>
        <dbReference type="EMBL" id="RMY84072.1"/>
    </source>
</evidence>